<reference evidence="1" key="1">
    <citation type="submission" date="2012-04" db="EMBL/GenBank/DDBJ databases">
        <title>The Genome Sequence of Loa loa.</title>
        <authorList>
            <consortium name="The Broad Institute Genome Sequencing Platform"/>
            <consortium name="Broad Institute Genome Sequencing Center for Infectious Disease"/>
            <person name="Nutman T.B."/>
            <person name="Fink D.L."/>
            <person name="Russ C."/>
            <person name="Young S."/>
            <person name="Zeng Q."/>
            <person name="Gargeya S."/>
            <person name="Alvarado L."/>
            <person name="Berlin A."/>
            <person name="Chapman S.B."/>
            <person name="Chen Z."/>
            <person name="Freedman E."/>
            <person name="Gellesch M."/>
            <person name="Goldberg J."/>
            <person name="Griggs A."/>
            <person name="Gujja S."/>
            <person name="Heilman E.R."/>
            <person name="Heiman D."/>
            <person name="Howarth C."/>
            <person name="Mehta T."/>
            <person name="Neiman D."/>
            <person name="Pearson M."/>
            <person name="Roberts A."/>
            <person name="Saif S."/>
            <person name="Shea T."/>
            <person name="Shenoy N."/>
            <person name="Sisk P."/>
            <person name="Stolte C."/>
            <person name="Sykes S."/>
            <person name="White J."/>
            <person name="Yandava C."/>
            <person name="Haas B."/>
            <person name="Henn M.R."/>
            <person name="Nusbaum C."/>
            <person name="Birren B."/>
        </authorList>
    </citation>
    <scope>NUCLEOTIDE SEQUENCE [LARGE SCALE GENOMIC DNA]</scope>
</reference>
<dbReference type="RefSeq" id="XP_003139497.1">
    <property type="nucleotide sequence ID" value="XM_003139449.1"/>
</dbReference>
<accession>A0A1S0U3B6</accession>
<dbReference type="AlphaFoldDB" id="A0A1S0U3B6"/>
<evidence type="ECO:0000313" key="1">
    <source>
        <dbReference type="EMBL" id="EFO24575.1"/>
    </source>
</evidence>
<dbReference type="InParanoid" id="A0A1S0U3B6"/>
<organism evidence="1">
    <name type="scientific">Loa loa</name>
    <name type="common">Eye worm</name>
    <name type="synonym">Filaria loa</name>
    <dbReference type="NCBI Taxonomy" id="7209"/>
    <lineage>
        <taxon>Eukaryota</taxon>
        <taxon>Metazoa</taxon>
        <taxon>Ecdysozoa</taxon>
        <taxon>Nematoda</taxon>
        <taxon>Chromadorea</taxon>
        <taxon>Rhabditida</taxon>
        <taxon>Spirurina</taxon>
        <taxon>Spiruromorpha</taxon>
        <taxon>Filarioidea</taxon>
        <taxon>Onchocercidae</taxon>
        <taxon>Loa</taxon>
    </lineage>
</organism>
<name>A0A1S0U3B6_LOALO</name>
<dbReference type="EMBL" id="JH712175">
    <property type="protein sequence ID" value="EFO24575.1"/>
    <property type="molecule type" value="Genomic_DNA"/>
</dbReference>
<dbReference type="GeneID" id="9941307"/>
<dbReference type="OMA" id="QLINKMT"/>
<dbReference type="CTD" id="9941307"/>
<gene>
    <name evidence="1" type="ORF">LOAG_03912</name>
</gene>
<proteinExistence type="predicted"/>
<protein>
    <submittedName>
        <fullName evidence="1">Uncharacterized protein</fullName>
    </submittedName>
</protein>
<sequence length="77" mass="8843">MELMGEETIQSEQVAALINEIQFSSLFKLIRTVLYVLTIAGESVKRSVKRFSRENFASKEYNKATQLINKMTQLNIT</sequence>
<dbReference type="KEGG" id="loa:LOAG_03912"/>